<gene>
    <name evidence="4" type="ORF">SAMN05216251_12923</name>
</gene>
<dbReference type="CDD" id="cd00685">
    <property type="entry name" value="Trans_IPPS_HT"/>
    <property type="match status" value="1"/>
</dbReference>
<proteinExistence type="inferred from homology"/>
<evidence type="ECO:0000256" key="1">
    <source>
        <dbReference type="ARBA" id="ARBA00022723"/>
    </source>
</evidence>
<evidence type="ECO:0000313" key="5">
    <source>
        <dbReference type="Proteomes" id="UP000199323"/>
    </source>
</evidence>
<dbReference type="PANTHER" id="PTHR12001">
    <property type="entry name" value="GERANYLGERANYL PYROPHOSPHATE SYNTHASE"/>
    <property type="match status" value="1"/>
</dbReference>
<organism evidence="4 5">
    <name type="scientific">Actinacidiphila alni</name>
    <dbReference type="NCBI Taxonomy" id="380248"/>
    <lineage>
        <taxon>Bacteria</taxon>
        <taxon>Bacillati</taxon>
        <taxon>Actinomycetota</taxon>
        <taxon>Actinomycetes</taxon>
        <taxon>Kitasatosporales</taxon>
        <taxon>Streptomycetaceae</taxon>
        <taxon>Actinacidiphila</taxon>
    </lineage>
</organism>
<dbReference type="GO" id="GO:0008299">
    <property type="term" value="P:isoprenoid biosynthetic process"/>
    <property type="evidence" value="ECO:0007669"/>
    <property type="project" value="InterPro"/>
</dbReference>
<comment type="similarity">
    <text evidence="3">Belongs to the FPP/GGPP synthase family.</text>
</comment>
<dbReference type="RefSeq" id="WP_245796601.1">
    <property type="nucleotide sequence ID" value="NZ_FONG01000029.1"/>
</dbReference>
<dbReference type="PROSITE" id="PS00444">
    <property type="entry name" value="POLYPRENYL_SYNTHASE_2"/>
    <property type="match status" value="1"/>
</dbReference>
<keyword evidence="2" id="KW-0460">Magnesium</keyword>
<dbReference type="GO" id="GO:0046872">
    <property type="term" value="F:metal ion binding"/>
    <property type="evidence" value="ECO:0007669"/>
    <property type="project" value="UniProtKB-KW"/>
</dbReference>
<dbReference type="AlphaFoldDB" id="A0A1I2LKM4"/>
<dbReference type="InterPro" id="IPR008949">
    <property type="entry name" value="Isoprenoid_synthase_dom_sf"/>
</dbReference>
<dbReference type="PROSITE" id="PS00723">
    <property type="entry name" value="POLYPRENYL_SYNTHASE_1"/>
    <property type="match status" value="1"/>
</dbReference>
<dbReference type="Pfam" id="PF00348">
    <property type="entry name" value="polyprenyl_synt"/>
    <property type="match status" value="1"/>
</dbReference>
<keyword evidence="3" id="KW-0808">Transferase</keyword>
<dbReference type="PANTHER" id="PTHR12001:SF86">
    <property type="entry name" value="GERANYLGERANYL DIPHOSPHATE SYNTHASE"/>
    <property type="match status" value="1"/>
</dbReference>
<dbReference type="Gene3D" id="1.10.600.10">
    <property type="entry name" value="Farnesyl Diphosphate Synthase"/>
    <property type="match status" value="1"/>
</dbReference>
<evidence type="ECO:0000313" key="4">
    <source>
        <dbReference type="EMBL" id="SFF79068.1"/>
    </source>
</evidence>
<sequence>MTGAPSGTVNGALPDVQEVLGWARSVTGPVLERAVAELPEPVRTVARYHFGWRDARGNPAAGDWGKGVRGALVLASAQALDPAAGPPLSAPAAYRAPGPQAVRAAAVVELVHNFSLLHDDFMDDDRLRRGRPTAWVVFGDAKAVLAGDALMALSMKLLTESEGPLPAGTDAVRELANALLALVAGQGEDLVFESRSDVREEDCLRMADGKTASLLAAACALGAKAVGAAPERVGALRAFGRHIGLAFQLADDLLGVWGDSALSGKAAGGDLRRRKRSFPVVAAIRSGTTAGRRLAGLYRLAALAERPLTDREVVRATALVEEAGGRELTRREADRQRARALDCLATAVPDPGRSHLLAALADMAVDRRV</sequence>
<keyword evidence="1" id="KW-0479">Metal-binding</keyword>
<accession>A0A1I2LKM4</accession>
<keyword evidence="5" id="KW-1185">Reference proteome</keyword>
<protein>
    <submittedName>
        <fullName evidence="4">Geranylgeranyl diphosphate synthase, type I</fullName>
    </submittedName>
</protein>
<dbReference type="SFLD" id="SFLDS00005">
    <property type="entry name" value="Isoprenoid_Synthase_Type_I"/>
    <property type="match status" value="1"/>
</dbReference>
<dbReference type="Proteomes" id="UP000199323">
    <property type="component" value="Unassembled WGS sequence"/>
</dbReference>
<dbReference type="GO" id="GO:0004659">
    <property type="term" value="F:prenyltransferase activity"/>
    <property type="evidence" value="ECO:0007669"/>
    <property type="project" value="InterPro"/>
</dbReference>
<dbReference type="InterPro" id="IPR000092">
    <property type="entry name" value="Polyprenyl_synt"/>
</dbReference>
<evidence type="ECO:0000256" key="3">
    <source>
        <dbReference type="RuleBase" id="RU004466"/>
    </source>
</evidence>
<evidence type="ECO:0000256" key="2">
    <source>
        <dbReference type="ARBA" id="ARBA00022842"/>
    </source>
</evidence>
<dbReference type="InterPro" id="IPR033749">
    <property type="entry name" value="Polyprenyl_synt_CS"/>
</dbReference>
<reference evidence="4 5" key="1">
    <citation type="submission" date="2016-10" db="EMBL/GenBank/DDBJ databases">
        <authorList>
            <person name="de Groot N.N."/>
        </authorList>
    </citation>
    <scope>NUCLEOTIDE SEQUENCE [LARGE SCALE GENOMIC DNA]</scope>
    <source>
        <strain evidence="4 5">CGMCC 4.3510</strain>
    </source>
</reference>
<dbReference type="SFLD" id="SFLDG01017">
    <property type="entry name" value="Polyprenyl_Transferase_Like"/>
    <property type="match status" value="1"/>
</dbReference>
<dbReference type="EMBL" id="FONG01000029">
    <property type="protein sequence ID" value="SFF79068.1"/>
    <property type="molecule type" value="Genomic_DNA"/>
</dbReference>
<dbReference type="STRING" id="380248.SAMN05216251_12923"/>
<name>A0A1I2LKM4_9ACTN</name>
<dbReference type="SUPFAM" id="SSF48576">
    <property type="entry name" value="Terpenoid synthases"/>
    <property type="match status" value="1"/>
</dbReference>